<gene>
    <name evidence="2" type="ORF">M419DRAFT_82342</name>
</gene>
<dbReference type="HOGENOM" id="CLU_1959880_0_0_1"/>
<dbReference type="AlphaFoldDB" id="A0A024S945"/>
<feature type="region of interest" description="Disordered" evidence="1">
    <location>
        <begin position="1"/>
        <end position="28"/>
    </location>
</feature>
<dbReference type="KEGG" id="trr:M419DRAFT_82342"/>
<proteinExistence type="predicted"/>
<sequence length="128" mass="15021">MGVTTAPSAPTQRQRRPRPTRPRTDEELAAREANRVRRWISRVREVRIRLTEEESRIYNGLSHHDGDGQVALVWSSGEWAVWRRGERLRALVEEELDVFAFLEVLCLMDCTIEETASNGRRRMTFQRE</sequence>
<evidence type="ECO:0000313" key="2">
    <source>
        <dbReference type="EMBL" id="ETS01021.1"/>
    </source>
</evidence>
<reference evidence="3" key="1">
    <citation type="journal article" date="2013" name="Ind. Biotechnol.">
        <title>Comparative genomics analysis of Trichoderma reesei strains.</title>
        <authorList>
            <person name="Koike H."/>
            <person name="Aerts A."/>
            <person name="LaButti K."/>
            <person name="Grigoriev I.V."/>
            <person name="Baker S.E."/>
        </authorList>
    </citation>
    <scope>NUCLEOTIDE SEQUENCE [LARGE SCALE GENOMIC DNA]</scope>
    <source>
        <strain evidence="3">ATCC 56765 / BCRC 32924 / NRRL 11460 / Rut C-30</strain>
    </source>
</reference>
<accession>A0A024S945</accession>
<evidence type="ECO:0000256" key="1">
    <source>
        <dbReference type="SAM" id="MobiDB-lite"/>
    </source>
</evidence>
<name>A0A024S945_HYPJR</name>
<dbReference type="OrthoDB" id="4899449at2759"/>
<dbReference type="EMBL" id="KI911150">
    <property type="protein sequence ID" value="ETS01021.1"/>
    <property type="molecule type" value="Genomic_DNA"/>
</dbReference>
<protein>
    <submittedName>
        <fullName evidence="2">Uncharacterized protein</fullName>
    </submittedName>
</protein>
<organism evidence="2 3">
    <name type="scientific">Hypocrea jecorina (strain ATCC 56765 / BCRC 32924 / NRRL 11460 / Rut C-30)</name>
    <name type="common">Trichoderma reesei</name>
    <dbReference type="NCBI Taxonomy" id="1344414"/>
    <lineage>
        <taxon>Eukaryota</taxon>
        <taxon>Fungi</taxon>
        <taxon>Dikarya</taxon>
        <taxon>Ascomycota</taxon>
        <taxon>Pezizomycotina</taxon>
        <taxon>Sordariomycetes</taxon>
        <taxon>Hypocreomycetidae</taxon>
        <taxon>Hypocreales</taxon>
        <taxon>Hypocreaceae</taxon>
        <taxon>Trichoderma</taxon>
    </lineage>
</organism>
<dbReference type="Proteomes" id="UP000024376">
    <property type="component" value="Unassembled WGS sequence"/>
</dbReference>
<evidence type="ECO:0000313" key="3">
    <source>
        <dbReference type="Proteomes" id="UP000024376"/>
    </source>
</evidence>